<evidence type="ECO:0000313" key="3">
    <source>
        <dbReference type="Proteomes" id="UP000239352"/>
    </source>
</evidence>
<sequence>MTTNHRRRVGSVRPSHLMFTSGVGALVDMPNFSVLVRGLDDWNYSEVRGREDWKPIAEPRLLAAVQGVFGKNVKELLPAPWLDGMEQDPRGPASRVGVPTVPFPSWLRCTACNELAPVDSRAFGFENDKPRRPQDARFFHSGCGVKKSGTPPLAIAARFMISCSAGHLDDFPYPEFVHHGAACSKAEQPRLRMDDRGGNRGVNVEIRCVRCGAHRNMGQAMGQRGVRNLPRCRGRHPHLNRFDPQGCDREPTVLTVGASNQWFPQNLSVLAVPRTEAGELETKIEQRWNAVSVLSPTMYQYAREHVPAFHELADWSDTEIAEAVERVRARKDNESKEESEVEHPDLRTPEWEVFSAPEPPEPTDDFALRRVDVPPELTGHYADVVQAERLREVRALIGFTRLDAPDPEDPDLVVRAPLARSTPPQWVPASEVRGEGVFLRVPEELLRDWEERAAESHAMHHHRCAYARFRRNRYSGRIPGEFDEMRNWPGPRYLALHTLSHLLIRTIALECGYSSANLSERIYAGTEEEPRSGILLYTAVPDAEGTLGGLVSQAEPDRLVRLTRRALAEARRCSSDPLCAERLPESPDDFLHGAACHVCLFVSETTCERGNRFLDRRFVVPVDEHENLALYRELP</sequence>
<evidence type="ECO:0000259" key="1">
    <source>
        <dbReference type="Pfam" id="PF09369"/>
    </source>
</evidence>
<dbReference type="AlphaFoldDB" id="A0A2T0H1V3"/>
<dbReference type="NCBIfam" id="NF038324">
    <property type="entry name" value="DrmB_fam"/>
    <property type="match status" value="1"/>
</dbReference>
<dbReference type="InParanoid" id="A0A2T0H1V3"/>
<accession>A0A2T0H1V3</accession>
<dbReference type="InterPro" id="IPR018973">
    <property type="entry name" value="MZB"/>
</dbReference>
<gene>
    <name evidence="2" type="ORF">CEP50_01535</name>
</gene>
<proteinExistence type="predicted"/>
<dbReference type="Proteomes" id="UP000239352">
    <property type="component" value="Unassembled WGS sequence"/>
</dbReference>
<feature type="domain" description="MrfA-like Zn-binding" evidence="1">
    <location>
        <begin position="499"/>
        <end position="600"/>
    </location>
</feature>
<dbReference type="EMBL" id="PVSR01000001">
    <property type="protein sequence ID" value="PRW65233.1"/>
    <property type="molecule type" value="Genomic_DNA"/>
</dbReference>
<dbReference type="Pfam" id="PF09369">
    <property type="entry name" value="MZB"/>
    <property type="match status" value="1"/>
</dbReference>
<reference evidence="2 3" key="1">
    <citation type="submission" date="2018-03" db="EMBL/GenBank/DDBJ databases">
        <title>Actinopolyspora mortivallis from Sahara, screening for active biomolecules.</title>
        <authorList>
            <person name="Selama O."/>
            <person name="Wellington E.M.H."/>
            <person name="Hacene H."/>
        </authorList>
    </citation>
    <scope>NUCLEOTIDE SEQUENCE [LARGE SCALE GENOMIC DNA]</scope>
    <source>
        <strain evidence="2 3">M5A</strain>
    </source>
</reference>
<keyword evidence="3" id="KW-1185">Reference proteome</keyword>
<dbReference type="RefSeq" id="WP_106112100.1">
    <property type="nucleotide sequence ID" value="NZ_PVSR01000001.1"/>
</dbReference>
<evidence type="ECO:0000313" key="2">
    <source>
        <dbReference type="EMBL" id="PRW65233.1"/>
    </source>
</evidence>
<organism evidence="2 3">
    <name type="scientific">Actinopolyspora mortivallis</name>
    <dbReference type="NCBI Taxonomy" id="33906"/>
    <lineage>
        <taxon>Bacteria</taxon>
        <taxon>Bacillati</taxon>
        <taxon>Actinomycetota</taxon>
        <taxon>Actinomycetes</taxon>
        <taxon>Actinopolysporales</taxon>
        <taxon>Actinopolysporaceae</taxon>
        <taxon>Actinopolyspora</taxon>
    </lineage>
</organism>
<dbReference type="InterPro" id="IPR047721">
    <property type="entry name" value="DrmB"/>
</dbReference>
<protein>
    <recommendedName>
        <fullName evidence="1">MrfA-like Zn-binding domain-containing protein</fullName>
    </recommendedName>
</protein>
<comment type="caution">
    <text evidence="2">The sequence shown here is derived from an EMBL/GenBank/DDBJ whole genome shotgun (WGS) entry which is preliminary data.</text>
</comment>
<name>A0A2T0H1V3_ACTMO</name>